<protein>
    <submittedName>
        <fullName evidence="2">Uncharacterized protein</fullName>
    </submittedName>
</protein>
<comment type="caution">
    <text evidence="2">The sequence shown here is derived from an EMBL/GenBank/DDBJ whole genome shotgun (WGS) entry which is preliminary data.</text>
</comment>
<keyword evidence="3" id="KW-1185">Reference proteome</keyword>
<feature type="region of interest" description="Disordered" evidence="1">
    <location>
        <begin position="1"/>
        <end position="20"/>
    </location>
</feature>
<evidence type="ECO:0000256" key="1">
    <source>
        <dbReference type="SAM" id="MobiDB-lite"/>
    </source>
</evidence>
<feature type="region of interest" description="Disordered" evidence="1">
    <location>
        <begin position="610"/>
        <end position="631"/>
    </location>
</feature>
<dbReference type="Proteomes" id="UP001303647">
    <property type="component" value="Unassembled WGS sequence"/>
</dbReference>
<accession>A0AAN7HFB6</accession>
<sequence length="631" mass="72957">MLVDETEPPRDPLVRPPAPVLRLRPTVPTELIRPPQRIKGPDGPLIAHPGLIRDQEPFTTGNYPPNITMDQYRELWRADLDEFQRNIRAARSTTELELGWVMKLHPVVDMQRLEGWTDDEIALAVERTYSGAHVYLRPGTLMPPSLVDRFGADWRNNARGIYYRHFYSPGWVTADHSLWLPSLRGDSGEDIDWNCPGEERRRARASIFLKHVLDNERWKKAEYTWEADAWTDVFGLMRDDPLLTVDKHEYNTIGKEAYPASCVLSGKTKLLARKPDATFGLATFQPRDYQRSVVANWNLDHDRLEALLVHRHCGLISDPRWGDANLVFPFAVYEAKGWDGDPREARQQACSAGAVYLDMLERLSKRPGGIWDSRSDAYQTVGSRNTQVFVFTSFGAHWHILVGYKRPRLKREYAGREGMSESVYVFQRIWSARAVTERKAWELISLIDQIHLWGVTDHRDFVIQHLKPWHEFAEKCYARDVNRMLGYVDTGGTFDPKTGSHKWCIPKVCVRLPEWTRHLTNGFSARQKHLEERAAFQVKEAFVRYQNYAKARADTRARNTVEVSAVGHVCAMDEECGYCLESWEEFFTHAREVHGADDHTVLFLNRITDRNSSSSTPRRAQKRRREEVDSD</sequence>
<gene>
    <name evidence="2" type="ORF">C7999DRAFT_18457</name>
</gene>
<reference evidence="2" key="1">
    <citation type="journal article" date="2023" name="Mol. Phylogenet. Evol.">
        <title>Genome-scale phylogeny and comparative genomics of the fungal order Sordariales.</title>
        <authorList>
            <person name="Hensen N."/>
            <person name="Bonometti L."/>
            <person name="Westerberg I."/>
            <person name="Brannstrom I.O."/>
            <person name="Guillou S."/>
            <person name="Cros-Aarteil S."/>
            <person name="Calhoun S."/>
            <person name="Haridas S."/>
            <person name="Kuo A."/>
            <person name="Mondo S."/>
            <person name="Pangilinan J."/>
            <person name="Riley R."/>
            <person name="LaButti K."/>
            <person name="Andreopoulos B."/>
            <person name="Lipzen A."/>
            <person name="Chen C."/>
            <person name="Yan M."/>
            <person name="Daum C."/>
            <person name="Ng V."/>
            <person name="Clum A."/>
            <person name="Steindorff A."/>
            <person name="Ohm R.A."/>
            <person name="Martin F."/>
            <person name="Silar P."/>
            <person name="Natvig D.O."/>
            <person name="Lalanne C."/>
            <person name="Gautier V."/>
            <person name="Ament-Velasquez S.L."/>
            <person name="Kruys A."/>
            <person name="Hutchinson M.I."/>
            <person name="Powell A.J."/>
            <person name="Barry K."/>
            <person name="Miller A.N."/>
            <person name="Grigoriev I.V."/>
            <person name="Debuchy R."/>
            <person name="Gladieux P."/>
            <person name="Hiltunen Thoren M."/>
            <person name="Johannesson H."/>
        </authorList>
    </citation>
    <scope>NUCLEOTIDE SEQUENCE</scope>
    <source>
        <strain evidence="2">CBS 359.72</strain>
    </source>
</reference>
<dbReference type="AlphaFoldDB" id="A0AAN7HFB6"/>
<organism evidence="2 3">
    <name type="scientific">Corynascus novoguineensis</name>
    <dbReference type="NCBI Taxonomy" id="1126955"/>
    <lineage>
        <taxon>Eukaryota</taxon>
        <taxon>Fungi</taxon>
        <taxon>Dikarya</taxon>
        <taxon>Ascomycota</taxon>
        <taxon>Pezizomycotina</taxon>
        <taxon>Sordariomycetes</taxon>
        <taxon>Sordariomycetidae</taxon>
        <taxon>Sordariales</taxon>
        <taxon>Chaetomiaceae</taxon>
        <taxon>Corynascus</taxon>
    </lineage>
</organism>
<proteinExistence type="predicted"/>
<reference evidence="2" key="2">
    <citation type="submission" date="2023-05" db="EMBL/GenBank/DDBJ databases">
        <authorList>
            <consortium name="Lawrence Berkeley National Laboratory"/>
            <person name="Steindorff A."/>
            <person name="Hensen N."/>
            <person name="Bonometti L."/>
            <person name="Westerberg I."/>
            <person name="Brannstrom I.O."/>
            <person name="Guillou S."/>
            <person name="Cros-Aarteil S."/>
            <person name="Calhoun S."/>
            <person name="Haridas S."/>
            <person name="Kuo A."/>
            <person name="Mondo S."/>
            <person name="Pangilinan J."/>
            <person name="Riley R."/>
            <person name="Labutti K."/>
            <person name="Andreopoulos B."/>
            <person name="Lipzen A."/>
            <person name="Chen C."/>
            <person name="Yanf M."/>
            <person name="Daum C."/>
            <person name="Ng V."/>
            <person name="Clum A."/>
            <person name="Ohm R."/>
            <person name="Martin F."/>
            <person name="Silar P."/>
            <person name="Natvig D."/>
            <person name="Lalanne C."/>
            <person name="Gautier V."/>
            <person name="Ament-Velasquez S.L."/>
            <person name="Kruys A."/>
            <person name="Hutchinson M.I."/>
            <person name="Powell A.J."/>
            <person name="Barry K."/>
            <person name="Miller A.N."/>
            <person name="Grigoriev I.V."/>
            <person name="Debuchy R."/>
            <person name="Gladieux P."/>
            <person name="Thoren M.H."/>
            <person name="Johannesson H."/>
        </authorList>
    </citation>
    <scope>NUCLEOTIDE SEQUENCE</scope>
    <source>
        <strain evidence="2">CBS 359.72</strain>
    </source>
</reference>
<name>A0AAN7HFB6_9PEZI</name>
<dbReference type="EMBL" id="MU857864">
    <property type="protein sequence ID" value="KAK4243152.1"/>
    <property type="molecule type" value="Genomic_DNA"/>
</dbReference>
<evidence type="ECO:0000313" key="3">
    <source>
        <dbReference type="Proteomes" id="UP001303647"/>
    </source>
</evidence>
<evidence type="ECO:0000313" key="2">
    <source>
        <dbReference type="EMBL" id="KAK4243152.1"/>
    </source>
</evidence>